<sequence length="61" mass="6692">DPSSTQPPQQRPRKAAFIQLHRADVPGRGWRRRARPGGVEGTNPADFEAAGDDDRSPASRQ</sequence>
<evidence type="ECO:0000256" key="1">
    <source>
        <dbReference type="SAM" id="MobiDB-lite"/>
    </source>
</evidence>
<evidence type="ECO:0000313" key="2">
    <source>
        <dbReference type="EMBL" id="KAK2110330.1"/>
    </source>
</evidence>
<organism evidence="2 3">
    <name type="scientific">Saguinus oedipus</name>
    <name type="common">Cotton-top tamarin</name>
    <name type="synonym">Oedipomidas oedipus</name>
    <dbReference type="NCBI Taxonomy" id="9490"/>
    <lineage>
        <taxon>Eukaryota</taxon>
        <taxon>Metazoa</taxon>
        <taxon>Chordata</taxon>
        <taxon>Craniata</taxon>
        <taxon>Vertebrata</taxon>
        <taxon>Euteleostomi</taxon>
        <taxon>Mammalia</taxon>
        <taxon>Eutheria</taxon>
        <taxon>Euarchontoglires</taxon>
        <taxon>Primates</taxon>
        <taxon>Haplorrhini</taxon>
        <taxon>Platyrrhini</taxon>
        <taxon>Cebidae</taxon>
        <taxon>Callitrichinae</taxon>
        <taxon>Saguinus</taxon>
    </lineage>
</organism>
<dbReference type="Proteomes" id="UP001266305">
    <property type="component" value="Unassembled WGS sequence"/>
</dbReference>
<dbReference type="EMBL" id="JASSZA010000005">
    <property type="protein sequence ID" value="KAK2110330.1"/>
    <property type="molecule type" value="Genomic_DNA"/>
</dbReference>
<name>A0ABQ9VLR4_SAGOE</name>
<evidence type="ECO:0000313" key="3">
    <source>
        <dbReference type="Proteomes" id="UP001266305"/>
    </source>
</evidence>
<accession>A0ABQ9VLR4</accession>
<gene>
    <name evidence="2" type="ORF">P7K49_010076</name>
</gene>
<feature type="region of interest" description="Disordered" evidence="1">
    <location>
        <begin position="1"/>
        <end position="61"/>
    </location>
</feature>
<feature type="non-terminal residue" evidence="2">
    <location>
        <position position="61"/>
    </location>
</feature>
<comment type="caution">
    <text evidence="2">The sequence shown here is derived from an EMBL/GenBank/DDBJ whole genome shotgun (WGS) entry which is preliminary data.</text>
</comment>
<feature type="compositionally biased region" description="Basic and acidic residues" evidence="1">
    <location>
        <begin position="52"/>
        <end position="61"/>
    </location>
</feature>
<keyword evidence="3" id="KW-1185">Reference proteome</keyword>
<reference evidence="2 3" key="1">
    <citation type="submission" date="2023-05" db="EMBL/GenBank/DDBJ databases">
        <title>B98-5 Cell Line De Novo Hybrid Assembly: An Optical Mapping Approach.</title>
        <authorList>
            <person name="Kananen K."/>
            <person name="Auerbach J.A."/>
            <person name="Kautto E."/>
            <person name="Blachly J.S."/>
        </authorList>
    </citation>
    <scope>NUCLEOTIDE SEQUENCE [LARGE SCALE GENOMIC DNA]</scope>
    <source>
        <strain evidence="2">B95-8</strain>
        <tissue evidence="2">Cell line</tissue>
    </source>
</reference>
<protein>
    <submittedName>
        <fullName evidence="2">Uncharacterized protein</fullName>
    </submittedName>
</protein>
<proteinExistence type="predicted"/>
<feature type="non-terminal residue" evidence="2">
    <location>
        <position position="1"/>
    </location>
</feature>